<feature type="compositionally biased region" description="Gly residues" evidence="1">
    <location>
        <begin position="740"/>
        <end position="749"/>
    </location>
</feature>
<organism evidence="3 4">
    <name type="scientific">Stachybotrys elegans</name>
    <dbReference type="NCBI Taxonomy" id="80388"/>
    <lineage>
        <taxon>Eukaryota</taxon>
        <taxon>Fungi</taxon>
        <taxon>Dikarya</taxon>
        <taxon>Ascomycota</taxon>
        <taxon>Pezizomycotina</taxon>
        <taxon>Sordariomycetes</taxon>
        <taxon>Hypocreomycetidae</taxon>
        <taxon>Hypocreales</taxon>
        <taxon>Stachybotryaceae</taxon>
        <taxon>Stachybotrys</taxon>
    </lineage>
</organism>
<feature type="compositionally biased region" description="Basic and acidic residues" evidence="1">
    <location>
        <begin position="337"/>
        <end position="348"/>
    </location>
</feature>
<dbReference type="SMART" id="SM00382">
    <property type="entry name" value="AAA"/>
    <property type="match status" value="1"/>
</dbReference>
<dbReference type="AlphaFoldDB" id="A0A8K0SK23"/>
<dbReference type="Gene3D" id="3.40.50.300">
    <property type="entry name" value="P-loop containing nucleotide triphosphate hydrolases"/>
    <property type="match status" value="1"/>
</dbReference>
<dbReference type="InterPro" id="IPR054289">
    <property type="entry name" value="DUF7025"/>
</dbReference>
<feature type="compositionally biased region" description="Basic and acidic residues" evidence="1">
    <location>
        <begin position="40"/>
        <end position="59"/>
    </location>
</feature>
<feature type="region of interest" description="Disordered" evidence="1">
    <location>
        <begin position="337"/>
        <end position="363"/>
    </location>
</feature>
<dbReference type="Proteomes" id="UP000813444">
    <property type="component" value="Unassembled WGS sequence"/>
</dbReference>
<gene>
    <name evidence="3" type="ORF">B0I35DRAFT_444322</name>
</gene>
<feature type="region of interest" description="Disordered" evidence="1">
    <location>
        <begin position="39"/>
        <end position="66"/>
    </location>
</feature>
<evidence type="ECO:0000259" key="2">
    <source>
        <dbReference type="SMART" id="SM00382"/>
    </source>
</evidence>
<dbReference type="SUPFAM" id="SSF52540">
    <property type="entry name" value="P-loop containing nucleoside triphosphate hydrolases"/>
    <property type="match status" value="1"/>
</dbReference>
<dbReference type="InterPro" id="IPR003959">
    <property type="entry name" value="ATPase_AAA_core"/>
</dbReference>
<feature type="compositionally biased region" description="Low complexity" evidence="1">
    <location>
        <begin position="722"/>
        <end position="731"/>
    </location>
</feature>
<sequence>MSESKADDVQTGEKKIAEYVEPLEKRISELEALIKQLTAKSERATDQSKDATPGKDQTPKKSRYRNVLRKWNKDKGAHEDHDVAAGSSQEQKEEVAFTFIRIYDPSTGEKGAYSQIEIKDEPLIKLLDKEIGQYPGVNFNTDTVTLQGPFPAIVHHWEKLQMRATQAPETQECQDLAALLERIRAAPDLTEYFKLQGSADATKVVTFQTMWTAFAPGTLVVVRPFMNTEQIMRVQDSPVPGPSEQNFSRLYLGAYNWDWDGHNLKRVEHFFDLKRFRGTKNVKSLPAIPLDLHDKRDDLIKTARERSKLFLRYTVHCKTPSEQVLQYKGPGYIEEKKKSARNENQHGDPDEDSDYDTLSPEDENAGKIMNFKGDFIADAQAYLQKTGSGMTLGHGGRFPYPDEQQETESEVLAFRELVGKMDSKEDLDPENDNFLLFPPRLLGYATKERMWAQISLDSKFVAEAKKGDSNIFQNKLELEQRYKDMIESLVTAHVQNQKDELKRIQDPVEGKGKGLVLLFHGPPGVGKTLTAEAIATHTGKPLFVVSVAEIGLDASRAERKLEKIFALATRWQAVLLIDEADVFLEARDNTSPAERNALVSVLLRVLEYYEGIIIMTTNRIRSIDVAVISRIHLAVQYRDLNTQQMIGIFAYYLDQLEPELLHDRLEIDRFIKGYGDHYQLNGRQIRNVVMVAQAYASQGKIKRQQGTDQAPDRGGPNEPIQGYPGRGYPMRGPDEDRRGGYGPPGGGFYDPGYSQVYSPYGSQDRRHHGDGLAAQRPDGKMTEAHLKLACEMTRSFQEKLKDDTKIRRANNEAVS</sequence>
<dbReference type="InterPro" id="IPR003593">
    <property type="entry name" value="AAA+_ATPase"/>
</dbReference>
<dbReference type="OrthoDB" id="10042665at2759"/>
<name>A0A8K0SK23_9HYPO</name>
<dbReference type="EMBL" id="JAGPNK010000019">
    <property type="protein sequence ID" value="KAH7305307.1"/>
    <property type="molecule type" value="Genomic_DNA"/>
</dbReference>
<dbReference type="InterPro" id="IPR027417">
    <property type="entry name" value="P-loop_NTPase"/>
</dbReference>
<feature type="region of interest" description="Disordered" evidence="1">
    <location>
        <begin position="700"/>
        <end position="778"/>
    </location>
</feature>
<feature type="compositionally biased region" description="Acidic residues" evidence="1">
    <location>
        <begin position="349"/>
        <end position="363"/>
    </location>
</feature>
<evidence type="ECO:0000313" key="3">
    <source>
        <dbReference type="EMBL" id="KAH7305307.1"/>
    </source>
</evidence>
<keyword evidence="4" id="KW-1185">Reference proteome</keyword>
<protein>
    <recommendedName>
        <fullName evidence="2">AAA+ ATPase domain-containing protein</fullName>
    </recommendedName>
</protein>
<dbReference type="PANTHER" id="PTHR46411">
    <property type="entry name" value="FAMILY ATPASE, PUTATIVE-RELATED"/>
    <property type="match status" value="1"/>
</dbReference>
<feature type="domain" description="AAA+ ATPase" evidence="2">
    <location>
        <begin position="513"/>
        <end position="641"/>
    </location>
</feature>
<reference evidence="3" key="1">
    <citation type="journal article" date="2021" name="Nat. Commun.">
        <title>Genetic determinants of endophytism in the Arabidopsis root mycobiome.</title>
        <authorList>
            <person name="Mesny F."/>
            <person name="Miyauchi S."/>
            <person name="Thiergart T."/>
            <person name="Pickel B."/>
            <person name="Atanasova L."/>
            <person name="Karlsson M."/>
            <person name="Huettel B."/>
            <person name="Barry K.W."/>
            <person name="Haridas S."/>
            <person name="Chen C."/>
            <person name="Bauer D."/>
            <person name="Andreopoulos W."/>
            <person name="Pangilinan J."/>
            <person name="LaButti K."/>
            <person name="Riley R."/>
            <person name="Lipzen A."/>
            <person name="Clum A."/>
            <person name="Drula E."/>
            <person name="Henrissat B."/>
            <person name="Kohler A."/>
            <person name="Grigoriev I.V."/>
            <person name="Martin F.M."/>
            <person name="Hacquard S."/>
        </authorList>
    </citation>
    <scope>NUCLEOTIDE SEQUENCE</scope>
    <source>
        <strain evidence="3">MPI-CAGE-CH-0235</strain>
    </source>
</reference>
<dbReference type="PANTHER" id="PTHR46411:SF2">
    <property type="entry name" value="AAA+ ATPASE DOMAIN-CONTAINING PROTEIN"/>
    <property type="match status" value="1"/>
</dbReference>
<dbReference type="GO" id="GO:0016887">
    <property type="term" value="F:ATP hydrolysis activity"/>
    <property type="evidence" value="ECO:0007669"/>
    <property type="project" value="InterPro"/>
</dbReference>
<dbReference type="GO" id="GO:0005524">
    <property type="term" value="F:ATP binding"/>
    <property type="evidence" value="ECO:0007669"/>
    <property type="project" value="InterPro"/>
</dbReference>
<proteinExistence type="predicted"/>
<evidence type="ECO:0000313" key="4">
    <source>
        <dbReference type="Proteomes" id="UP000813444"/>
    </source>
</evidence>
<dbReference type="Pfam" id="PF22942">
    <property type="entry name" value="DUF7025"/>
    <property type="match status" value="1"/>
</dbReference>
<evidence type="ECO:0000256" key="1">
    <source>
        <dbReference type="SAM" id="MobiDB-lite"/>
    </source>
</evidence>
<accession>A0A8K0SK23</accession>
<comment type="caution">
    <text evidence="3">The sequence shown here is derived from an EMBL/GenBank/DDBJ whole genome shotgun (WGS) entry which is preliminary data.</text>
</comment>
<dbReference type="CDD" id="cd19481">
    <property type="entry name" value="RecA-like_protease"/>
    <property type="match status" value="1"/>
</dbReference>
<dbReference type="Pfam" id="PF00004">
    <property type="entry name" value="AAA"/>
    <property type="match status" value="1"/>
</dbReference>